<protein>
    <submittedName>
        <fullName evidence="2">Uncharacterized protein</fullName>
    </submittedName>
</protein>
<evidence type="ECO:0000313" key="2">
    <source>
        <dbReference type="EMBL" id="OHE95770.1"/>
    </source>
</evidence>
<proteinExistence type="predicted"/>
<dbReference type="RefSeq" id="XP_022472931.1">
    <property type="nucleotide sequence ID" value="XM_022620541.1"/>
</dbReference>
<reference evidence="2 3" key="1">
    <citation type="submission" date="2016-09" db="EMBL/GenBank/DDBJ databases">
        <authorList>
            <person name="Capua I."/>
            <person name="De Benedictis P."/>
            <person name="Joannis T."/>
            <person name="Lombin L.H."/>
            <person name="Cattoli G."/>
        </authorList>
    </citation>
    <scope>NUCLEOTIDE SEQUENCE [LARGE SCALE GENOMIC DNA]</scope>
    <source>
        <strain evidence="2 3">IMI 309357</strain>
    </source>
</reference>
<keyword evidence="3" id="KW-1185">Reference proteome</keyword>
<name>A0A1G4B2X2_9PEZI</name>
<feature type="compositionally biased region" description="Basic and acidic residues" evidence="1">
    <location>
        <begin position="231"/>
        <end position="241"/>
    </location>
</feature>
<feature type="region of interest" description="Disordered" evidence="1">
    <location>
        <begin position="1"/>
        <end position="43"/>
    </location>
</feature>
<sequence length="278" mass="28067">MGGFSKFTDLAQQVAGKDQAKTDQQQPQQGSSSQTTATNDQKWVEVGSAAKKAFAGFQTDQAGGKGPDYTEIGVVAQRAFTAYNDGSGGEEGGKRDLTEIGKGIAAGFGGDGAKDGSMKGIGGGGEMEEGKVEGTDNLMAAKGIGEAEDDAFGGGQRTKIQDGDDGDLAVSVSKAEDTTTGLASKKLSGGELDSSNEKPGLDPHTGQDVRGDGSGCEKGGLGEDEGVFAGEEGKSSNDNRSGETTTGQGLGGSGQQSVGIAGDEEETVGYQSVKRRSE</sequence>
<organism evidence="2 3">
    <name type="scientific">Colletotrichum orchidophilum</name>
    <dbReference type="NCBI Taxonomy" id="1209926"/>
    <lineage>
        <taxon>Eukaryota</taxon>
        <taxon>Fungi</taxon>
        <taxon>Dikarya</taxon>
        <taxon>Ascomycota</taxon>
        <taxon>Pezizomycotina</taxon>
        <taxon>Sordariomycetes</taxon>
        <taxon>Hypocreomycetidae</taxon>
        <taxon>Glomerellales</taxon>
        <taxon>Glomerellaceae</taxon>
        <taxon>Colletotrichum</taxon>
    </lineage>
</organism>
<comment type="caution">
    <text evidence="2">The sequence shown here is derived from an EMBL/GenBank/DDBJ whole genome shotgun (WGS) entry which is preliminary data.</text>
</comment>
<feature type="region of interest" description="Disordered" evidence="1">
    <location>
        <begin position="144"/>
        <end position="278"/>
    </location>
</feature>
<feature type="compositionally biased region" description="Basic and acidic residues" evidence="1">
    <location>
        <begin position="195"/>
        <end position="211"/>
    </location>
</feature>
<feature type="compositionally biased region" description="Low complexity" evidence="1">
    <location>
        <begin position="24"/>
        <end position="34"/>
    </location>
</feature>
<dbReference type="Proteomes" id="UP000176998">
    <property type="component" value="Unassembled WGS sequence"/>
</dbReference>
<dbReference type="EMBL" id="MJBS01000078">
    <property type="protein sequence ID" value="OHE95770.1"/>
    <property type="molecule type" value="Genomic_DNA"/>
</dbReference>
<dbReference type="AlphaFoldDB" id="A0A1G4B2X2"/>
<gene>
    <name evidence="2" type="ORF">CORC01_08911</name>
</gene>
<dbReference type="STRING" id="1209926.A0A1G4B2X2"/>
<dbReference type="OrthoDB" id="4851002at2759"/>
<evidence type="ECO:0000256" key="1">
    <source>
        <dbReference type="SAM" id="MobiDB-lite"/>
    </source>
</evidence>
<feature type="region of interest" description="Disordered" evidence="1">
    <location>
        <begin position="105"/>
        <end position="131"/>
    </location>
</feature>
<evidence type="ECO:0000313" key="3">
    <source>
        <dbReference type="Proteomes" id="UP000176998"/>
    </source>
</evidence>
<accession>A0A1G4B2X2</accession>
<dbReference type="GeneID" id="34562051"/>